<evidence type="ECO:0000313" key="10">
    <source>
        <dbReference type="Ensembl" id="ENSCINP00000018521.4"/>
    </source>
</evidence>
<accession>F6S3F8</accession>
<dbReference type="GO" id="GO:0019706">
    <property type="term" value="F:protein-cysteine S-palmitoyltransferase activity"/>
    <property type="evidence" value="ECO:0007669"/>
    <property type="project" value="UniProtKB-EC"/>
</dbReference>
<feature type="transmembrane region" description="Helical" evidence="7">
    <location>
        <begin position="277"/>
        <end position="301"/>
    </location>
</feature>
<dbReference type="Proteomes" id="UP000008144">
    <property type="component" value="Chromosome 2"/>
</dbReference>
<keyword evidence="4 7" id="KW-1133">Transmembrane helix</keyword>
<dbReference type="EMBL" id="BR000193">
    <property type="protein sequence ID" value="FAA00224.1"/>
    <property type="molecule type" value="mRNA"/>
</dbReference>
<gene>
    <name evidence="9" type="primary">Ci-ZF(DHHC)-8</name>
    <name evidence="10" type="synonym">zf(dhhc)-8</name>
</gene>
<reference evidence="10" key="3">
    <citation type="journal article" date="2008" name="Genome Biol.">
        <title>Improved genome assembly and evidence-based global gene model set for the chordate Ciona intestinalis: new insight into intron and operon populations.</title>
        <authorList>
            <person name="Satou Y."/>
            <person name="Mineta K."/>
            <person name="Ogasawara M."/>
            <person name="Sasakura Y."/>
            <person name="Shoguchi E."/>
            <person name="Ueno K."/>
            <person name="Yamada L."/>
            <person name="Matsumoto J."/>
            <person name="Wasserscheid J."/>
            <person name="Dewar K."/>
            <person name="Wiley G.B."/>
            <person name="Macmil S.L."/>
            <person name="Roe B.A."/>
            <person name="Zeller R.W."/>
            <person name="Hastings K.E."/>
            <person name="Lemaire P."/>
            <person name="Lindquist E."/>
            <person name="Endo T."/>
            <person name="Hotta K."/>
            <person name="Inaba K."/>
        </authorList>
    </citation>
    <scope>NUCLEOTIDE SEQUENCE [LARGE SCALE GENOMIC DNA]</scope>
    <source>
        <strain evidence="10">wild type</strain>
    </source>
</reference>
<accession>Q1RL41</accession>
<dbReference type="AlphaFoldDB" id="Q1RL41"/>
<keyword evidence="3 7" id="KW-0812">Transmembrane</keyword>
<comment type="subcellular location">
    <subcellularLocation>
        <location evidence="1">Membrane</location>
        <topology evidence="1">Multi-pass membrane protein</topology>
    </subcellularLocation>
</comment>
<dbReference type="EMBL" id="EAAA01001528">
    <property type="status" value="NOT_ANNOTATED_CDS"/>
    <property type="molecule type" value="Genomic_DNA"/>
</dbReference>
<evidence type="ECO:0000256" key="1">
    <source>
        <dbReference type="ARBA" id="ARBA00004141"/>
    </source>
</evidence>
<evidence type="ECO:0000259" key="8">
    <source>
        <dbReference type="Pfam" id="PF01529"/>
    </source>
</evidence>
<protein>
    <recommendedName>
        <fullName evidence="7">Palmitoyltransferase</fullName>
        <ecNumber evidence="7">2.3.1.225</ecNumber>
    </recommendedName>
</protein>
<organism evidence="9">
    <name type="scientific">Ciona intestinalis</name>
    <name type="common">Transparent sea squirt</name>
    <name type="synonym">Ascidia intestinalis</name>
    <dbReference type="NCBI Taxonomy" id="7719"/>
    <lineage>
        <taxon>Eukaryota</taxon>
        <taxon>Metazoa</taxon>
        <taxon>Chordata</taxon>
        <taxon>Tunicata</taxon>
        <taxon>Ascidiacea</taxon>
        <taxon>Phlebobranchia</taxon>
        <taxon>Cionidae</taxon>
        <taxon>Ciona</taxon>
    </lineage>
</organism>
<dbReference type="EC" id="2.3.1.225" evidence="7"/>
<reference evidence="11" key="1">
    <citation type="journal article" date="2002" name="Science">
        <title>The draft genome of Ciona intestinalis: insights into chordate and vertebrate origins.</title>
        <authorList>
            <person name="Dehal P."/>
            <person name="Satou Y."/>
            <person name="Campbell R.K."/>
            <person name="Chapman J."/>
            <person name="Degnan B."/>
            <person name="De Tomaso A."/>
            <person name="Davidson B."/>
            <person name="Di Gregorio A."/>
            <person name="Gelpke M."/>
            <person name="Goodstein D.M."/>
            <person name="Harafuji N."/>
            <person name="Hastings K.E."/>
            <person name="Ho I."/>
            <person name="Hotta K."/>
            <person name="Huang W."/>
            <person name="Kawashima T."/>
            <person name="Lemaire P."/>
            <person name="Martinez D."/>
            <person name="Meinertzhagen I.A."/>
            <person name="Necula S."/>
            <person name="Nonaka M."/>
            <person name="Putnam N."/>
            <person name="Rash S."/>
            <person name="Saiga H."/>
            <person name="Satake M."/>
            <person name="Terry A."/>
            <person name="Yamada L."/>
            <person name="Wang H.G."/>
            <person name="Awazu S."/>
            <person name="Azumi K."/>
            <person name="Boore J."/>
            <person name="Branno M."/>
            <person name="Chin-Bow S."/>
            <person name="DeSantis R."/>
            <person name="Doyle S."/>
            <person name="Francino P."/>
            <person name="Keys D.N."/>
            <person name="Haga S."/>
            <person name="Hayashi H."/>
            <person name="Hino K."/>
            <person name="Imai K.S."/>
            <person name="Inaba K."/>
            <person name="Kano S."/>
            <person name="Kobayashi K."/>
            <person name="Kobayashi M."/>
            <person name="Lee B.I."/>
            <person name="Makabe K.W."/>
            <person name="Manohar C."/>
            <person name="Matassi G."/>
            <person name="Medina M."/>
            <person name="Mochizuki Y."/>
            <person name="Mount S."/>
            <person name="Morishita T."/>
            <person name="Miura S."/>
            <person name="Nakayama A."/>
            <person name="Nishizaka S."/>
            <person name="Nomoto H."/>
            <person name="Ohta F."/>
            <person name="Oishi K."/>
            <person name="Rigoutsos I."/>
            <person name="Sano M."/>
            <person name="Sasaki A."/>
            <person name="Sasakura Y."/>
            <person name="Shoguchi E."/>
            <person name="Shin-i T."/>
            <person name="Spagnuolo A."/>
            <person name="Stainier D."/>
            <person name="Suzuki M.M."/>
            <person name="Tassy O."/>
            <person name="Takatori N."/>
            <person name="Tokuoka M."/>
            <person name="Yagi K."/>
            <person name="Yoshizaki F."/>
            <person name="Wada S."/>
            <person name="Zhang C."/>
            <person name="Hyatt P.D."/>
            <person name="Larimer F."/>
            <person name="Detter C."/>
            <person name="Doggett N."/>
            <person name="Glavina T."/>
            <person name="Hawkins T."/>
            <person name="Richardson P."/>
            <person name="Lucas S."/>
            <person name="Kohara Y."/>
            <person name="Levine M."/>
            <person name="Satoh N."/>
            <person name="Rokhsar D.S."/>
        </authorList>
    </citation>
    <scope>NUCLEOTIDE SEQUENCE [LARGE SCALE GENOMIC DNA]</scope>
</reference>
<feature type="transmembrane region" description="Helical" evidence="7">
    <location>
        <begin position="205"/>
        <end position="228"/>
    </location>
</feature>
<dbReference type="HOGENOM" id="CLU_054274_0_0_1"/>
<keyword evidence="11" id="KW-1185">Reference proteome</keyword>
<evidence type="ECO:0000256" key="4">
    <source>
        <dbReference type="ARBA" id="ARBA00022989"/>
    </source>
</evidence>
<dbReference type="PROSITE" id="PS50216">
    <property type="entry name" value="DHHC"/>
    <property type="match status" value="1"/>
</dbReference>
<proteinExistence type="evidence at transcript level"/>
<dbReference type="STRING" id="7719.ENSCINP00000018521"/>
<comment type="similarity">
    <text evidence="7">Belongs to the DHHC palmitoyltransferase family.</text>
</comment>
<evidence type="ECO:0000256" key="5">
    <source>
        <dbReference type="ARBA" id="ARBA00023136"/>
    </source>
</evidence>
<dbReference type="InterPro" id="IPR039859">
    <property type="entry name" value="PFA4/ZDH16/20/ERF2-like"/>
</dbReference>
<feature type="transmembrane region" description="Helical" evidence="7">
    <location>
        <begin position="84"/>
        <end position="106"/>
    </location>
</feature>
<feature type="non-terminal residue" evidence="9">
    <location>
        <position position="1"/>
    </location>
</feature>
<dbReference type="PANTHER" id="PTHR12246">
    <property type="entry name" value="PALMITOYLTRANSFERASE ZDHHC16"/>
    <property type="match status" value="1"/>
</dbReference>
<reference evidence="9" key="2">
    <citation type="journal article" date="2006" name="Dev. Biol.">
        <title>Systematic analysis of embryonic expression profiles of zinc finger genes in Ciona intestinalis.</title>
        <authorList>
            <person name="Miwata K."/>
            <person name="Chiba T."/>
            <person name="Horii R."/>
            <person name="Yamada L."/>
            <person name="Kubo A."/>
            <person name="Miyamura D."/>
            <person name="Satoh N."/>
            <person name="Satou Y."/>
        </authorList>
    </citation>
    <scope>NUCLEOTIDE SEQUENCE</scope>
</reference>
<dbReference type="GO" id="GO:0016020">
    <property type="term" value="C:membrane"/>
    <property type="evidence" value="ECO:0007669"/>
    <property type="project" value="UniProtKB-SubCell"/>
</dbReference>
<dbReference type="OMA" id="DGIVWDC"/>
<keyword evidence="6 7" id="KW-0012">Acyltransferase</keyword>
<dbReference type="InterPro" id="IPR001594">
    <property type="entry name" value="Palmitoyltrfase_DHHC"/>
</dbReference>
<reference evidence="10" key="4">
    <citation type="submission" date="2025-05" db="UniProtKB">
        <authorList>
            <consortium name="Ensembl"/>
        </authorList>
    </citation>
    <scope>IDENTIFICATION</scope>
</reference>
<evidence type="ECO:0000313" key="9">
    <source>
        <dbReference type="EMBL" id="FAA00224.1"/>
    </source>
</evidence>
<evidence type="ECO:0000256" key="6">
    <source>
        <dbReference type="ARBA" id="ARBA00023315"/>
    </source>
</evidence>
<evidence type="ECO:0000313" key="11">
    <source>
        <dbReference type="Proteomes" id="UP000008144"/>
    </source>
</evidence>
<dbReference type="GO" id="GO:0005794">
    <property type="term" value="C:Golgi apparatus"/>
    <property type="evidence" value="ECO:0000318"/>
    <property type="project" value="GO_Central"/>
</dbReference>
<keyword evidence="5 7" id="KW-0472">Membrane</keyword>
<name>Q1RL41_CIOIN</name>
<feature type="domain" description="Palmitoyltransferase DHHC" evidence="8">
    <location>
        <begin position="161"/>
        <end position="312"/>
    </location>
</feature>
<evidence type="ECO:0000256" key="2">
    <source>
        <dbReference type="ARBA" id="ARBA00022679"/>
    </source>
</evidence>
<comment type="domain">
    <text evidence="7">The DHHC domain is required for palmitoyltransferase activity.</text>
</comment>
<dbReference type="GO" id="GO:0016409">
    <property type="term" value="F:palmitoyltransferase activity"/>
    <property type="evidence" value="ECO:0000318"/>
    <property type="project" value="GO_Central"/>
</dbReference>
<keyword evidence="2 7" id="KW-0808">Transferase</keyword>
<evidence type="ECO:0000256" key="7">
    <source>
        <dbReference type="RuleBase" id="RU079119"/>
    </source>
</evidence>
<comment type="catalytic activity">
    <reaction evidence="7">
        <text>L-cysteinyl-[protein] + hexadecanoyl-CoA = S-hexadecanoyl-L-cysteinyl-[protein] + CoA</text>
        <dbReference type="Rhea" id="RHEA:36683"/>
        <dbReference type="Rhea" id="RHEA-COMP:10131"/>
        <dbReference type="Rhea" id="RHEA-COMP:11032"/>
        <dbReference type="ChEBI" id="CHEBI:29950"/>
        <dbReference type="ChEBI" id="CHEBI:57287"/>
        <dbReference type="ChEBI" id="CHEBI:57379"/>
        <dbReference type="ChEBI" id="CHEBI:74151"/>
        <dbReference type="EC" id="2.3.1.225"/>
    </reaction>
</comment>
<feature type="transmembrane region" description="Helical" evidence="7">
    <location>
        <begin position="118"/>
        <end position="140"/>
    </location>
</feature>
<dbReference type="Pfam" id="PF01529">
    <property type="entry name" value="DHHC"/>
    <property type="match status" value="1"/>
</dbReference>
<dbReference type="GeneTree" id="ENSGT00940000155032"/>
<evidence type="ECO:0000256" key="3">
    <source>
        <dbReference type="ARBA" id="ARBA00022692"/>
    </source>
</evidence>
<dbReference type="Ensembl" id="ENSCINT00000018521.4">
    <property type="protein sequence ID" value="ENSCINP00000018521.4"/>
    <property type="gene ID" value="ENSCING00000009127.4"/>
</dbReference>
<sequence length="380" mass="44403">NFRQWIKLNLFCAMTKNVYNDLILILVLKMRRIWFRFSLPFLKIYDKFQYIRLCYKSLTYNSFDSTAESAFEPVFCIVDFAVRWFGVAFVTVVLCLITSVVVIFYLHVLPYVLQTYNVVYSHLHILYGHYLLMMIVFHYYKAVRTDPGIPPMDISGVPVTSLCKKCILPKPPRTHHCSVCKNCRLKMDHHCPWLNNCVGHFNHRYFISFCIFMVMGTVYVSLSSWVLFNDCFKVGDKLERAYNAIGWTSNEEVHTLRVPAPPNTCTGKERAYNTSVVYLWILCSAVTVALGALTLWHVFLISRGETSIEKLVNEKERKRLKKRNISYRSPYNFGFIQNWKIILGFRTLRSFIRRVVLPSSHLPEGNGITWRSNIETSFIA</sequence>